<reference evidence="3" key="1">
    <citation type="journal article" date="2019" name="Int. J. Syst. Evol. Microbiol.">
        <title>The Global Catalogue of Microorganisms (GCM) 10K type strain sequencing project: providing services to taxonomists for standard genome sequencing and annotation.</title>
        <authorList>
            <consortium name="The Broad Institute Genomics Platform"/>
            <consortium name="The Broad Institute Genome Sequencing Center for Infectious Disease"/>
            <person name="Wu L."/>
            <person name="Ma J."/>
        </authorList>
    </citation>
    <scope>NUCLEOTIDE SEQUENCE [LARGE SCALE GENOMIC DNA]</scope>
    <source>
        <strain evidence="3">CGMCC 4.7132</strain>
    </source>
</reference>
<dbReference type="InterPro" id="IPR050765">
    <property type="entry name" value="Riboflavin_Biosynth_HTPR"/>
</dbReference>
<dbReference type="Proteomes" id="UP001596004">
    <property type="component" value="Unassembled WGS sequence"/>
</dbReference>
<dbReference type="EMBL" id="JBHSFP010000037">
    <property type="protein sequence ID" value="MFC4535926.1"/>
    <property type="molecule type" value="Genomic_DNA"/>
</dbReference>
<evidence type="ECO:0000313" key="3">
    <source>
        <dbReference type="Proteomes" id="UP001596004"/>
    </source>
</evidence>
<dbReference type="Pfam" id="PF01872">
    <property type="entry name" value="RibD_C"/>
    <property type="match status" value="1"/>
</dbReference>
<dbReference type="InterPro" id="IPR002734">
    <property type="entry name" value="RibDG_C"/>
</dbReference>
<feature type="domain" description="Bacterial bifunctional deaminase-reductase C-terminal" evidence="1">
    <location>
        <begin position="3"/>
        <end position="176"/>
    </location>
</feature>
<evidence type="ECO:0000313" key="2">
    <source>
        <dbReference type="EMBL" id="MFC4535926.1"/>
    </source>
</evidence>
<name>A0ABV9CRV4_9ACTN</name>
<dbReference type="InterPro" id="IPR024072">
    <property type="entry name" value="DHFR-like_dom_sf"/>
</dbReference>
<keyword evidence="3" id="KW-1185">Reference proteome</keyword>
<comment type="caution">
    <text evidence="2">The sequence shown here is derived from an EMBL/GenBank/DDBJ whole genome shotgun (WGS) entry which is preliminary data.</text>
</comment>
<organism evidence="2 3">
    <name type="scientific">Sphaerisporangium dianthi</name>
    <dbReference type="NCBI Taxonomy" id="1436120"/>
    <lineage>
        <taxon>Bacteria</taxon>
        <taxon>Bacillati</taxon>
        <taxon>Actinomycetota</taxon>
        <taxon>Actinomycetes</taxon>
        <taxon>Streptosporangiales</taxon>
        <taxon>Streptosporangiaceae</taxon>
        <taxon>Sphaerisporangium</taxon>
    </lineage>
</organism>
<dbReference type="RefSeq" id="WP_380849431.1">
    <property type="nucleotide sequence ID" value="NZ_JBHSFP010000037.1"/>
</dbReference>
<evidence type="ECO:0000259" key="1">
    <source>
        <dbReference type="Pfam" id="PF01872"/>
    </source>
</evidence>
<proteinExistence type="predicted"/>
<dbReference type="Gene3D" id="3.40.430.10">
    <property type="entry name" value="Dihydrofolate Reductase, subunit A"/>
    <property type="match status" value="1"/>
</dbReference>
<protein>
    <submittedName>
        <fullName evidence="2">Dihydrofolate reductase family protein</fullName>
    </submittedName>
</protein>
<sequence length="184" mass="20191">MRNVVVSTFVTLDAIQDNPHEWSMEYWTDEYAGRARDQLFAADALLMGRVTYEGFAAAWPSRNDEGTAQEGFADRINTMPKYVVSTTLDTVGWTGSTLVKGDLAEAVRELKAQPGQDILMYGCGEVARALAAQGLVDEFRFWIHPVVAGRGEPVFAGWPQSPMRLLGVTTLESGVVIVSHAPVR</sequence>
<gene>
    <name evidence="2" type="ORF">ACFO60_34610</name>
</gene>
<accession>A0ABV9CRV4</accession>
<dbReference type="PANTHER" id="PTHR38011:SF11">
    <property type="entry name" value="2,5-DIAMINO-6-RIBOSYLAMINO-4(3H)-PYRIMIDINONE 5'-PHOSPHATE REDUCTASE"/>
    <property type="match status" value="1"/>
</dbReference>
<dbReference type="SUPFAM" id="SSF53597">
    <property type="entry name" value="Dihydrofolate reductase-like"/>
    <property type="match status" value="1"/>
</dbReference>
<dbReference type="PANTHER" id="PTHR38011">
    <property type="entry name" value="DIHYDROFOLATE REDUCTASE FAMILY PROTEIN (AFU_ORTHOLOGUE AFUA_8G06820)"/>
    <property type="match status" value="1"/>
</dbReference>